<dbReference type="AlphaFoldDB" id="A0A290Q7K4"/>
<dbReference type="InterPro" id="IPR011050">
    <property type="entry name" value="Pectin_lyase_fold/virulence"/>
</dbReference>
<dbReference type="RefSeq" id="WP_096054782.1">
    <property type="nucleotide sequence ID" value="NZ_CP023344.1"/>
</dbReference>
<name>A0A290Q7K4_9BACT</name>
<dbReference type="KEGG" id="vbh:CMV30_03800"/>
<accession>A0A290Q7K4</accession>
<organism evidence="6 7">
    <name type="scientific">Nibricoccus aquaticus</name>
    <dbReference type="NCBI Taxonomy" id="2576891"/>
    <lineage>
        <taxon>Bacteria</taxon>
        <taxon>Pseudomonadati</taxon>
        <taxon>Verrucomicrobiota</taxon>
        <taxon>Opitutia</taxon>
        <taxon>Opitutales</taxon>
        <taxon>Opitutaceae</taxon>
        <taxon>Nibricoccus</taxon>
    </lineage>
</organism>
<dbReference type="SMART" id="SM00722">
    <property type="entry name" value="CASH"/>
    <property type="match status" value="2"/>
</dbReference>
<dbReference type="Gene3D" id="2.160.20.10">
    <property type="entry name" value="Single-stranded right-handed beta-helix, Pectin lyase-like"/>
    <property type="match status" value="2"/>
</dbReference>
<proteinExistence type="predicted"/>
<dbReference type="EMBL" id="CP023344">
    <property type="protein sequence ID" value="ATC63150.1"/>
    <property type="molecule type" value="Genomic_DNA"/>
</dbReference>
<dbReference type="SUPFAM" id="SSF51126">
    <property type="entry name" value="Pectin lyase-like"/>
    <property type="match status" value="1"/>
</dbReference>
<dbReference type="InterPro" id="IPR022441">
    <property type="entry name" value="Para_beta_helix_rpt-2"/>
</dbReference>
<dbReference type="PANTHER" id="PTHR22990">
    <property type="entry name" value="F-BOX ONLY PROTEIN"/>
    <property type="match status" value="1"/>
</dbReference>
<dbReference type="InterPro" id="IPR051550">
    <property type="entry name" value="SCF-Subunits/Alg-Epimerases"/>
</dbReference>
<dbReference type="OrthoDB" id="159063at2"/>
<keyword evidence="7" id="KW-1185">Reference proteome</keyword>
<feature type="domain" description="Carbohydrate-binding/sugar hydrolysis" evidence="5">
    <location>
        <begin position="238"/>
        <end position="380"/>
    </location>
</feature>
<evidence type="ECO:0000259" key="5">
    <source>
        <dbReference type="SMART" id="SM00722"/>
    </source>
</evidence>
<evidence type="ECO:0000313" key="6">
    <source>
        <dbReference type="EMBL" id="ATC63150.1"/>
    </source>
</evidence>
<sequence>MKRGGAFGAFFLSSLIAGLAMASPVDARLGDALRARLAEAGEGATVVVEAGDYAGPLAISKAVRLVGRPGATLWGDEKTHVVTITAADVEISGFTIRGSGRDLGKDQAAIHTTGARTFIHGNRITDSLHGIYVRRANDCTIVNNIILGDGAVAEAVADPLSGGLKPGESELCDVESPQDRRGNGIHLWNSAGHVITGNTIMGTRDGIYFSFTDGTTVRDNTITKVRYGLHYMYSDENTFEGNLFSENAAGSALMYSKGIVLRGNRFVANRSHRAYGILFQSVDDTRVEENLIEGNTLGFYLENSNNVTVRGNRVVGNYIGLRVSDSTAGGRFHENVFFGNIHPVETSGANQANAWTVDGRGNYWEGALTLDLNRDGIADLPHREPDLFGGWRRSFPAVGLLSASPGEKLLRLIHSRIALPSLPGVTDTRPLITTRKTP</sequence>
<feature type="signal peptide" evidence="4">
    <location>
        <begin position="1"/>
        <end position="22"/>
    </location>
</feature>
<dbReference type="SMART" id="SM00710">
    <property type="entry name" value="PbH1"/>
    <property type="match status" value="9"/>
</dbReference>
<dbReference type="PANTHER" id="PTHR22990:SF15">
    <property type="entry name" value="F-BOX ONLY PROTEIN 10"/>
    <property type="match status" value="1"/>
</dbReference>
<dbReference type="InterPro" id="IPR012334">
    <property type="entry name" value="Pectin_lyas_fold"/>
</dbReference>
<evidence type="ECO:0000256" key="4">
    <source>
        <dbReference type="SAM" id="SignalP"/>
    </source>
</evidence>
<evidence type="ECO:0000256" key="2">
    <source>
        <dbReference type="ARBA" id="ARBA00022737"/>
    </source>
</evidence>
<keyword evidence="3" id="KW-0833">Ubl conjugation pathway</keyword>
<reference evidence="6 7" key="1">
    <citation type="submission" date="2017-09" db="EMBL/GenBank/DDBJ databases">
        <title>Complete genome sequence of Verrucomicrobial strain HZ-65, isolated from freshwater.</title>
        <authorList>
            <person name="Choi A."/>
        </authorList>
    </citation>
    <scope>NUCLEOTIDE SEQUENCE [LARGE SCALE GENOMIC DNA]</scope>
    <source>
        <strain evidence="6 7">HZ-65</strain>
    </source>
</reference>
<protein>
    <submittedName>
        <fullName evidence="6">Carbohydrate-binding protein</fullName>
    </submittedName>
</protein>
<evidence type="ECO:0000256" key="1">
    <source>
        <dbReference type="ARBA" id="ARBA00004906"/>
    </source>
</evidence>
<dbReference type="InterPro" id="IPR006633">
    <property type="entry name" value="Carb-bd_sugar_hydrolysis-dom"/>
</dbReference>
<dbReference type="Proteomes" id="UP000217265">
    <property type="component" value="Chromosome"/>
</dbReference>
<evidence type="ECO:0000256" key="3">
    <source>
        <dbReference type="ARBA" id="ARBA00022786"/>
    </source>
</evidence>
<dbReference type="InterPro" id="IPR006626">
    <property type="entry name" value="PbH1"/>
</dbReference>
<evidence type="ECO:0000313" key="7">
    <source>
        <dbReference type="Proteomes" id="UP000217265"/>
    </source>
</evidence>
<dbReference type="NCBIfam" id="TIGR03804">
    <property type="entry name" value="para_beta_helix"/>
    <property type="match status" value="5"/>
</dbReference>
<dbReference type="InterPro" id="IPR007742">
    <property type="entry name" value="NosD_dom"/>
</dbReference>
<dbReference type="Pfam" id="PF05048">
    <property type="entry name" value="NosD"/>
    <property type="match status" value="1"/>
</dbReference>
<feature type="domain" description="Carbohydrate-binding/sugar hydrolysis" evidence="5">
    <location>
        <begin position="40"/>
        <end position="210"/>
    </location>
</feature>
<comment type="pathway">
    <text evidence="1">Protein modification; protein ubiquitination.</text>
</comment>
<feature type="chain" id="PRO_5013171670" evidence="4">
    <location>
        <begin position="23"/>
        <end position="438"/>
    </location>
</feature>
<keyword evidence="4" id="KW-0732">Signal</keyword>
<keyword evidence="2" id="KW-0677">Repeat</keyword>
<gene>
    <name evidence="6" type="ORF">CMV30_03800</name>
</gene>